<reference evidence="2 3" key="1">
    <citation type="journal article" date="2019" name="Sci. Rep.">
        <title>Orb-weaving spider Araneus ventricosus genome elucidates the spidroin gene catalogue.</title>
        <authorList>
            <person name="Kono N."/>
            <person name="Nakamura H."/>
            <person name="Ohtoshi R."/>
            <person name="Moran D.A.P."/>
            <person name="Shinohara A."/>
            <person name="Yoshida Y."/>
            <person name="Fujiwara M."/>
            <person name="Mori M."/>
            <person name="Tomita M."/>
            <person name="Arakawa K."/>
        </authorList>
    </citation>
    <scope>NUCLEOTIDE SEQUENCE [LARGE SCALE GENOMIC DNA]</scope>
</reference>
<comment type="caution">
    <text evidence="2">The sequence shown here is derived from an EMBL/GenBank/DDBJ whole genome shotgun (WGS) entry which is preliminary data.</text>
</comment>
<organism evidence="2 3">
    <name type="scientific">Araneus ventricosus</name>
    <name type="common">Orbweaver spider</name>
    <name type="synonym">Epeira ventricosa</name>
    <dbReference type="NCBI Taxonomy" id="182803"/>
    <lineage>
        <taxon>Eukaryota</taxon>
        <taxon>Metazoa</taxon>
        <taxon>Ecdysozoa</taxon>
        <taxon>Arthropoda</taxon>
        <taxon>Chelicerata</taxon>
        <taxon>Arachnida</taxon>
        <taxon>Araneae</taxon>
        <taxon>Araneomorphae</taxon>
        <taxon>Entelegynae</taxon>
        <taxon>Araneoidea</taxon>
        <taxon>Araneidae</taxon>
        <taxon>Araneus</taxon>
    </lineage>
</organism>
<dbReference type="Proteomes" id="UP000499080">
    <property type="component" value="Unassembled WGS sequence"/>
</dbReference>
<feature type="region of interest" description="Disordered" evidence="1">
    <location>
        <begin position="93"/>
        <end position="123"/>
    </location>
</feature>
<name>A0A4Y2XB31_ARAVE</name>
<keyword evidence="3" id="KW-1185">Reference proteome</keyword>
<dbReference type="EMBL" id="BGPR01074075">
    <property type="protein sequence ID" value="GBO46418.1"/>
    <property type="molecule type" value="Genomic_DNA"/>
</dbReference>
<sequence>CGWKHQEVSGIWTSSGEGGNWRSNRRSKHLNIFRWLLDILKWVTEHLQVATGHTQVGHWTSSGGSLNIFRWLLDVLRWVTGHLQVRYARLTSSRASTRNQTKSFQKSSRPNTPSIRKTDATASTACVSV</sequence>
<evidence type="ECO:0000256" key="1">
    <source>
        <dbReference type="SAM" id="MobiDB-lite"/>
    </source>
</evidence>
<evidence type="ECO:0000313" key="3">
    <source>
        <dbReference type="Proteomes" id="UP000499080"/>
    </source>
</evidence>
<feature type="non-terminal residue" evidence="2">
    <location>
        <position position="1"/>
    </location>
</feature>
<evidence type="ECO:0000313" key="2">
    <source>
        <dbReference type="EMBL" id="GBO46418.1"/>
    </source>
</evidence>
<accession>A0A4Y2XB31</accession>
<proteinExistence type="predicted"/>
<protein>
    <submittedName>
        <fullName evidence="2">Uncharacterized protein</fullName>
    </submittedName>
</protein>
<dbReference type="AlphaFoldDB" id="A0A4Y2XB31"/>
<gene>
    <name evidence="2" type="ORF">AVEN_32773_1</name>
</gene>